<dbReference type="GO" id="GO:0003676">
    <property type="term" value="F:nucleic acid binding"/>
    <property type="evidence" value="ECO:0007669"/>
    <property type="project" value="InterPro"/>
</dbReference>
<evidence type="ECO:0000256" key="14">
    <source>
        <dbReference type="SAM" id="Coils"/>
    </source>
</evidence>
<evidence type="ECO:0000256" key="5">
    <source>
        <dbReference type="ARBA" id="ARBA00022801"/>
    </source>
</evidence>
<dbReference type="InterPro" id="IPR027417">
    <property type="entry name" value="P-loop_NTPase"/>
</dbReference>
<feature type="domain" description="DEAD-box RNA helicase Q" evidence="18">
    <location>
        <begin position="441"/>
        <end position="469"/>
    </location>
</feature>
<dbReference type="Pfam" id="PF25430">
    <property type="entry name" value="DDX23"/>
    <property type="match status" value="1"/>
</dbReference>
<evidence type="ECO:0000256" key="1">
    <source>
        <dbReference type="ARBA" id="ARBA00004123"/>
    </source>
</evidence>
<dbReference type="CDD" id="cd18787">
    <property type="entry name" value="SF2_C_DEAD"/>
    <property type="match status" value="1"/>
</dbReference>
<feature type="domain" description="Helicase C-terminal" evidence="17">
    <location>
        <begin position="687"/>
        <end position="849"/>
    </location>
</feature>
<feature type="compositionally biased region" description="Basic and acidic residues" evidence="15">
    <location>
        <begin position="72"/>
        <end position="110"/>
    </location>
</feature>
<dbReference type="GO" id="GO:0003724">
    <property type="term" value="F:RNA helicase activity"/>
    <property type="evidence" value="ECO:0007669"/>
    <property type="project" value="UniProtKB-EC"/>
</dbReference>
<dbReference type="FunFam" id="3.40.50.300:FF:000322">
    <property type="entry name" value="probable ATP-dependent RNA helicase DDX23"/>
    <property type="match status" value="1"/>
</dbReference>
<dbReference type="InterPro" id="IPR014014">
    <property type="entry name" value="RNA_helicase_DEAD_Q_motif"/>
</dbReference>
<dbReference type="STRING" id="109895.A0A507E1M4"/>
<feature type="compositionally biased region" description="Basic and acidic residues" evidence="15">
    <location>
        <begin position="260"/>
        <end position="295"/>
    </location>
</feature>
<evidence type="ECO:0000256" key="8">
    <source>
        <dbReference type="ARBA" id="ARBA00023187"/>
    </source>
</evidence>
<organism evidence="19 20">
    <name type="scientific">Powellomyces hirtus</name>
    <dbReference type="NCBI Taxonomy" id="109895"/>
    <lineage>
        <taxon>Eukaryota</taxon>
        <taxon>Fungi</taxon>
        <taxon>Fungi incertae sedis</taxon>
        <taxon>Chytridiomycota</taxon>
        <taxon>Chytridiomycota incertae sedis</taxon>
        <taxon>Chytridiomycetes</taxon>
        <taxon>Spizellomycetales</taxon>
        <taxon>Powellomycetaceae</taxon>
        <taxon>Powellomyces</taxon>
    </lineage>
</organism>
<dbReference type="InterPro" id="IPR014001">
    <property type="entry name" value="Helicase_ATP-bd"/>
</dbReference>
<feature type="short sequence motif" description="Q motif" evidence="13">
    <location>
        <begin position="441"/>
        <end position="469"/>
    </location>
</feature>
<dbReference type="SMART" id="SM00487">
    <property type="entry name" value="DEXDc"/>
    <property type="match status" value="1"/>
</dbReference>
<keyword evidence="3" id="KW-0507">mRNA processing</keyword>
<dbReference type="GO" id="GO:0016787">
    <property type="term" value="F:hydrolase activity"/>
    <property type="evidence" value="ECO:0007669"/>
    <property type="project" value="UniProtKB-KW"/>
</dbReference>
<feature type="compositionally biased region" description="Basic and acidic residues" evidence="15">
    <location>
        <begin position="172"/>
        <end position="191"/>
    </location>
</feature>
<name>A0A507E1M4_9FUNG</name>
<dbReference type="PANTHER" id="PTHR47958">
    <property type="entry name" value="ATP-DEPENDENT RNA HELICASE DBP3"/>
    <property type="match status" value="1"/>
</dbReference>
<dbReference type="CDD" id="cd17945">
    <property type="entry name" value="DEADc_DDX23"/>
    <property type="match status" value="1"/>
</dbReference>
<dbReference type="Gene3D" id="3.40.50.300">
    <property type="entry name" value="P-loop containing nucleotide triphosphate hydrolases"/>
    <property type="match status" value="2"/>
</dbReference>
<dbReference type="PROSITE" id="PS51192">
    <property type="entry name" value="HELICASE_ATP_BIND_1"/>
    <property type="match status" value="1"/>
</dbReference>
<feature type="coiled-coil region" evidence="14">
    <location>
        <begin position="685"/>
        <end position="712"/>
    </location>
</feature>
<dbReference type="PROSITE" id="PS51194">
    <property type="entry name" value="HELICASE_CTER"/>
    <property type="match status" value="1"/>
</dbReference>
<dbReference type="InterPro" id="IPR011545">
    <property type="entry name" value="DEAD/DEAH_box_helicase_dom"/>
</dbReference>
<proteinExistence type="inferred from homology"/>
<comment type="subcellular location">
    <subcellularLocation>
        <location evidence="1">Nucleus</location>
    </subcellularLocation>
</comment>
<keyword evidence="8" id="KW-0508">mRNA splicing</keyword>
<accession>A0A507E1M4</accession>
<dbReference type="Proteomes" id="UP000318582">
    <property type="component" value="Unassembled WGS sequence"/>
</dbReference>
<comment type="subunit">
    <text evidence="11">Component of the U5 snRNP complex.</text>
</comment>
<dbReference type="PROSITE" id="PS00039">
    <property type="entry name" value="DEAD_ATP_HELICASE"/>
    <property type="match status" value="1"/>
</dbReference>
<protein>
    <recommendedName>
        <fullName evidence="2">RNA helicase</fullName>
        <ecNumber evidence="2">3.6.4.13</ecNumber>
    </recommendedName>
</protein>
<dbReference type="Pfam" id="PF00271">
    <property type="entry name" value="Helicase_C"/>
    <property type="match status" value="1"/>
</dbReference>
<evidence type="ECO:0000256" key="6">
    <source>
        <dbReference type="ARBA" id="ARBA00022806"/>
    </source>
</evidence>
<dbReference type="InterPro" id="IPR057479">
    <property type="entry name" value="PRP28/DDX23-like_helical"/>
</dbReference>
<dbReference type="AlphaFoldDB" id="A0A507E1M4"/>
<evidence type="ECO:0000256" key="11">
    <source>
        <dbReference type="ARBA" id="ARBA00038719"/>
    </source>
</evidence>
<keyword evidence="7" id="KW-0067">ATP-binding</keyword>
<evidence type="ECO:0000256" key="7">
    <source>
        <dbReference type="ARBA" id="ARBA00022840"/>
    </source>
</evidence>
<dbReference type="FunFam" id="3.40.50.300:FF:000520">
    <property type="entry name" value="probable ATP-dependent RNA helicase DDX23"/>
    <property type="match status" value="1"/>
</dbReference>
<evidence type="ECO:0000256" key="9">
    <source>
        <dbReference type="ARBA" id="ARBA00023242"/>
    </source>
</evidence>
<evidence type="ECO:0000256" key="4">
    <source>
        <dbReference type="ARBA" id="ARBA00022741"/>
    </source>
</evidence>
<dbReference type="PROSITE" id="PS51195">
    <property type="entry name" value="Q_MOTIF"/>
    <property type="match status" value="1"/>
</dbReference>
<gene>
    <name evidence="19" type="ORF">PhCBS80983_g04067</name>
</gene>
<evidence type="ECO:0000256" key="3">
    <source>
        <dbReference type="ARBA" id="ARBA00022664"/>
    </source>
</evidence>
<keyword evidence="9" id="KW-0539">Nucleus</keyword>
<dbReference type="Pfam" id="PF00270">
    <property type="entry name" value="DEAD"/>
    <property type="match status" value="1"/>
</dbReference>
<dbReference type="SUPFAM" id="SSF52540">
    <property type="entry name" value="P-loop containing nucleoside triphosphate hydrolases"/>
    <property type="match status" value="1"/>
</dbReference>
<dbReference type="SMART" id="SM00490">
    <property type="entry name" value="HELICc"/>
    <property type="match status" value="1"/>
</dbReference>
<evidence type="ECO:0000313" key="19">
    <source>
        <dbReference type="EMBL" id="TPX57098.1"/>
    </source>
</evidence>
<feature type="compositionally biased region" description="Gly residues" evidence="15">
    <location>
        <begin position="248"/>
        <end position="257"/>
    </location>
</feature>
<feature type="compositionally biased region" description="Basic and acidic residues" evidence="15">
    <location>
        <begin position="1"/>
        <end position="63"/>
    </location>
</feature>
<feature type="region of interest" description="Disordered" evidence="15">
    <location>
        <begin position="147"/>
        <end position="166"/>
    </location>
</feature>
<evidence type="ECO:0000256" key="12">
    <source>
        <dbReference type="ARBA" id="ARBA00047984"/>
    </source>
</evidence>
<evidence type="ECO:0000313" key="20">
    <source>
        <dbReference type="Proteomes" id="UP000318582"/>
    </source>
</evidence>
<feature type="region of interest" description="Disordered" evidence="15">
    <location>
        <begin position="172"/>
        <end position="295"/>
    </location>
</feature>
<comment type="caution">
    <text evidence="19">The sequence shown here is derived from an EMBL/GenBank/DDBJ whole genome shotgun (WGS) entry which is preliminary data.</text>
</comment>
<keyword evidence="6" id="KW-0347">Helicase</keyword>
<evidence type="ECO:0000259" key="17">
    <source>
        <dbReference type="PROSITE" id="PS51194"/>
    </source>
</evidence>
<dbReference type="InterPro" id="IPR000629">
    <property type="entry name" value="RNA-helicase_DEAD-box_CS"/>
</dbReference>
<comment type="similarity">
    <text evidence="10">Belongs to the DEAD box helicase family. DDX23/PRP28 subfamily.</text>
</comment>
<evidence type="ECO:0000259" key="18">
    <source>
        <dbReference type="PROSITE" id="PS51195"/>
    </source>
</evidence>
<evidence type="ECO:0000256" key="13">
    <source>
        <dbReference type="PROSITE-ProRule" id="PRU00552"/>
    </source>
</evidence>
<dbReference type="GO" id="GO:0000398">
    <property type="term" value="P:mRNA splicing, via spliceosome"/>
    <property type="evidence" value="ECO:0007669"/>
    <property type="project" value="UniProtKB-ARBA"/>
</dbReference>
<feature type="domain" description="Helicase ATP-binding" evidence="16">
    <location>
        <begin position="472"/>
        <end position="676"/>
    </location>
</feature>
<comment type="catalytic activity">
    <reaction evidence="12">
        <text>ATP + H2O = ADP + phosphate + H(+)</text>
        <dbReference type="Rhea" id="RHEA:13065"/>
        <dbReference type="ChEBI" id="CHEBI:15377"/>
        <dbReference type="ChEBI" id="CHEBI:15378"/>
        <dbReference type="ChEBI" id="CHEBI:30616"/>
        <dbReference type="ChEBI" id="CHEBI:43474"/>
        <dbReference type="ChEBI" id="CHEBI:456216"/>
        <dbReference type="EC" id="3.6.4.13"/>
    </reaction>
</comment>
<keyword evidence="14" id="KW-0175">Coiled coil</keyword>
<dbReference type="GO" id="GO:0005524">
    <property type="term" value="F:ATP binding"/>
    <property type="evidence" value="ECO:0007669"/>
    <property type="project" value="UniProtKB-KW"/>
</dbReference>
<dbReference type="InterPro" id="IPR001650">
    <property type="entry name" value="Helicase_C-like"/>
</dbReference>
<feature type="region of interest" description="Disordered" evidence="15">
    <location>
        <begin position="1"/>
        <end position="138"/>
    </location>
</feature>
<dbReference type="EMBL" id="QEAQ01000058">
    <property type="protein sequence ID" value="TPX57098.1"/>
    <property type="molecule type" value="Genomic_DNA"/>
</dbReference>
<evidence type="ECO:0000256" key="10">
    <source>
        <dbReference type="ARBA" id="ARBA00037954"/>
    </source>
</evidence>
<keyword evidence="5" id="KW-0378">Hydrolase</keyword>
<dbReference type="GO" id="GO:0005634">
    <property type="term" value="C:nucleus"/>
    <property type="evidence" value="ECO:0007669"/>
    <property type="project" value="UniProtKB-SubCell"/>
</dbReference>
<evidence type="ECO:0000256" key="2">
    <source>
        <dbReference type="ARBA" id="ARBA00012552"/>
    </source>
</evidence>
<keyword evidence="4" id="KW-0547">Nucleotide-binding</keyword>
<dbReference type="EC" id="3.6.4.13" evidence="2"/>
<feature type="compositionally biased region" description="Pro residues" evidence="15">
    <location>
        <begin position="114"/>
        <end position="136"/>
    </location>
</feature>
<evidence type="ECO:0000259" key="16">
    <source>
        <dbReference type="PROSITE" id="PS51192"/>
    </source>
</evidence>
<keyword evidence="20" id="KW-1185">Reference proteome</keyword>
<evidence type="ECO:0000256" key="15">
    <source>
        <dbReference type="SAM" id="MobiDB-lite"/>
    </source>
</evidence>
<sequence>MDRRRDERDGPRHGGHPPHDLDGRGGERRDTNGAYARRRDDYPHHDRRGDERGFGGRRDERGYPPRGPPPPRHSDRMEDVTYNRRNDDGGYGDRDDGRAIRAHTDGRDAYFSDAPPPPPPPSEEIPAVEQPPPPKKVPISLEELLQKKTAEKAANDKPVFLSKEERAKIALEKRQREVEEQRNKQEAERQARVAFFSESKDTPMAPGSAMNRGRDAQWDRRDGRDGRDGRGGGYDRDYRGMDQRRHGGGQGAGGSWRGGRNRDRGEERDGRRDDRRAPPEEETKDPKSGEVLGDKELQAIRDRYMGTERRRRKIRRMNDKKFVFDWDTGEDTSQDINPLYSNRHESQFFGRGHIAGIDLKEQKTRRAAFYDKMLTDRRTTEEVDRAVELAELDKAKDRKTAWDDRHWSDKPLTEMKERDWRIFKEDFNISTKGGNIPDPLRTWQESTIPPRLLEVISDIGYKEPTPIQRQAIPIGLQNRDIIGVAETGSGKTASFVIPMLVFISELPPLTAENESQGPYALILAPTRELAQQIEQETVKFAKGMGFICVSIVGGHAQSEQSFNLRNGAHIIIATPGRLKDFLDRRILVLGQCTYVVMDEADRMIDMGFEADVNYILDALPVSNIKPDTDDIENPEELKKQLGKDMVRFRQTVMFSATMPSAVERLAKRYLRRPAVVTIGTAGQVVDTIEQRVENINDENKKKQRLLELLGSKYEPPIIIFVNQKKGADVLAKALEKLGYKSTVLHGGKSQEQREASLAALKNGTKDILVATDVAGRGIDVKNVSLVVNYDMAKNIEDYTHRIGRTGRAGKTGVAITFLSESDADVYYDLKQTIQKSAISTVPPWLARHEAAQAKAGQFKAKRKQEETIFNQ</sequence>
<feature type="compositionally biased region" description="Basic and acidic residues" evidence="15">
    <location>
        <begin position="212"/>
        <end position="245"/>
    </location>
</feature>
<reference evidence="19 20" key="1">
    <citation type="journal article" date="2019" name="Sci. Rep.">
        <title>Comparative genomics of chytrid fungi reveal insights into the obligate biotrophic and pathogenic lifestyle of Synchytrium endobioticum.</title>
        <authorList>
            <person name="van de Vossenberg B.T.L.H."/>
            <person name="Warris S."/>
            <person name="Nguyen H.D.T."/>
            <person name="van Gent-Pelzer M.P.E."/>
            <person name="Joly D.L."/>
            <person name="van de Geest H.C."/>
            <person name="Bonants P.J.M."/>
            <person name="Smith D.S."/>
            <person name="Levesque C.A."/>
            <person name="van der Lee T.A.J."/>
        </authorList>
    </citation>
    <scope>NUCLEOTIDE SEQUENCE [LARGE SCALE GENOMIC DNA]</scope>
    <source>
        <strain evidence="19 20">CBS 809.83</strain>
    </source>
</reference>